<evidence type="ECO:0000313" key="3">
    <source>
        <dbReference type="Proteomes" id="UP000187486"/>
    </source>
</evidence>
<name>A0A1R0KZ37_9PSEU</name>
<dbReference type="PROSITE" id="PS50108">
    <property type="entry name" value="CRIB"/>
    <property type="match status" value="1"/>
</dbReference>
<proteinExistence type="predicted"/>
<dbReference type="AlphaFoldDB" id="A0A1R0KZ37"/>
<dbReference type="Proteomes" id="UP000187486">
    <property type="component" value="Unassembled WGS sequence"/>
</dbReference>
<evidence type="ECO:0000313" key="2">
    <source>
        <dbReference type="EMBL" id="OLZ54607.1"/>
    </source>
</evidence>
<dbReference type="Pfam" id="PF08012">
    <property type="entry name" value="DUF1702"/>
    <property type="match status" value="1"/>
</dbReference>
<feature type="domain" description="CRIB" evidence="1">
    <location>
        <begin position="81"/>
        <end position="95"/>
    </location>
</feature>
<dbReference type="InterPro" id="IPR012964">
    <property type="entry name" value="DUF1702"/>
</dbReference>
<sequence length="291" mass="31733">MADFSRRGFRLDRESERAELEKHARYFLTGFNVAAKSRYVHSALAEIPDAERGFAYEGAGMFAALHDLAALGRGGALARLLSGPGDDYTHLIHVGHGWALVPTRLPLPVAVPATPLLRWLALDGAGFAETYFGGLRALWRRCHRRPSEHRQARIAGCGRALWFTQAADPVGVARVIARMPESARGPLWSGIGLAACYAGCAGPGAVAELVRSSGPYAPHFGQGVLFAGAARYRARIVPEHTGRVCEQLFSATPEEISWWTDEAAHGLTGSTELSAYTEWKARLRELAERRF</sequence>
<keyword evidence="3" id="KW-1185">Reference proteome</keyword>
<protein>
    <recommendedName>
        <fullName evidence="1">CRIB domain-containing protein</fullName>
    </recommendedName>
</protein>
<dbReference type="STRING" id="76021.BS329_08810"/>
<organism evidence="2 3">
    <name type="scientific">Amycolatopsis coloradensis</name>
    <dbReference type="NCBI Taxonomy" id="76021"/>
    <lineage>
        <taxon>Bacteria</taxon>
        <taxon>Bacillati</taxon>
        <taxon>Actinomycetota</taxon>
        <taxon>Actinomycetes</taxon>
        <taxon>Pseudonocardiales</taxon>
        <taxon>Pseudonocardiaceae</taxon>
        <taxon>Amycolatopsis</taxon>
    </lineage>
</organism>
<dbReference type="EMBL" id="MQUQ01000004">
    <property type="protein sequence ID" value="OLZ54607.1"/>
    <property type="molecule type" value="Genomic_DNA"/>
</dbReference>
<dbReference type="OrthoDB" id="2530105at2"/>
<gene>
    <name evidence="2" type="ORF">BS329_08810</name>
</gene>
<dbReference type="InterPro" id="IPR000095">
    <property type="entry name" value="CRIB_dom"/>
</dbReference>
<evidence type="ECO:0000259" key="1">
    <source>
        <dbReference type="PROSITE" id="PS50108"/>
    </source>
</evidence>
<reference evidence="2 3" key="1">
    <citation type="submission" date="2016-01" db="EMBL/GenBank/DDBJ databases">
        <title>Amycolatopsis coloradensis genome sequencing and assembly.</title>
        <authorList>
            <person name="Mayilraj S."/>
        </authorList>
    </citation>
    <scope>NUCLEOTIDE SEQUENCE [LARGE SCALE GENOMIC DNA]</scope>
    <source>
        <strain evidence="2 3">DSM 44225</strain>
    </source>
</reference>
<comment type="caution">
    <text evidence="2">The sequence shown here is derived from an EMBL/GenBank/DDBJ whole genome shotgun (WGS) entry which is preliminary data.</text>
</comment>
<accession>A0A1R0KZ37</accession>